<feature type="compositionally biased region" description="Polar residues" evidence="1">
    <location>
        <begin position="99"/>
        <end position="117"/>
    </location>
</feature>
<evidence type="ECO:0008006" key="4">
    <source>
        <dbReference type="Google" id="ProtNLM"/>
    </source>
</evidence>
<evidence type="ECO:0000313" key="2">
    <source>
        <dbReference type="EMBL" id="KNZ52160.1"/>
    </source>
</evidence>
<feature type="compositionally biased region" description="Basic and acidic residues" evidence="1">
    <location>
        <begin position="151"/>
        <end position="160"/>
    </location>
</feature>
<dbReference type="AlphaFoldDB" id="A0A0L6UWB8"/>
<feature type="region of interest" description="Disordered" evidence="1">
    <location>
        <begin position="151"/>
        <end position="258"/>
    </location>
</feature>
<feature type="compositionally biased region" description="Basic residues" evidence="1">
    <location>
        <begin position="161"/>
        <end position="177"/>
    </location>
</feature>
<dbReference type="VEuPathDB" id="FungiDB:VP01_366g5"/>
<proteinExistence type="predicted"/>
<feature type="compositionally biased region" description="Low complexity" evidence="1">
    <location>
        <begin position="212"/>
        <end position="221"/>
    </location>
</feature>
<accession>A0A0L6UWB8</accession>
<comment type="caution">
    <text evidence="2">The sequence shown here is derived from an EMBL/GenBank/DDBJ whole genome shotgun (WGS) entry which is preliminary data.</text>
</comment>
<keyword evidence="3" id="KW-1185">Reference proteome</keyword>
<gene>
    <name evidence="2" type="ORF">VP01_366g5</name>
</gene>
<protein>
    <recommendedName>
        <fullName evidence="4">Extracellular mutant protein 11 C-terminal domain-containing protein</fullName>
    </recommendedName>
</protein>
<feature type="compositionally biased region" description="Basic residues" evidence="1">
    <location>
        <begin position="222"/>
        <end position="235"/>
    </location>
</feature>
<dbReference type="Proteomes" id="UP000037035">
    <property type="component" value="Unassembled WGS sequence"/>
</dbReference>
<dbReference type="EMBL" id="LAVV01008690">
    <property type="protein sequence ID" value="KNZ52160.1"/>
    <property type="molecule type" value="Genomic_DNA"/>
</dbReference>
<dbReference type="OrthoDB" id="2503732at2759"/>
<evidence type="ECO:0000313" key="3">
    <source>
        <dbReference type="Proteomes" id="UP000037035"/>
    </source>
</evidence>
<feature type="region of interest" description="Disordered" evidence="1">
    <location>
        <begin position="44"/>
        <end position="85"/>
    </location>
</feature>
<evidence type="ECO:0000256" key="1">
    <source>
        <dbReference type="SAM" id="MobiDB-lite"/>
    </source>
</evidence>
<feature type="compositionally biased region" description="Polar residues" evidence="1">
    <location>
        <begin position="193"/>
        <end position="204"/>
    </location>
</feature>
<feature type="region of interest" description="Disordered" evidence="1">
    <location>
        <begin position="99"/>
        <end position="138"/>
    </location>
</feature>
<sequence length="437" mass="49267">MWRKCIGLNNIGGFLREIQDWTGSDFRFVYGRYNDSNWALCMSPDGGGQADPKMLPPPAVSKKPLQVPASPKPPATRKSSLSRQPFPLEFASASPTIRNKNSFYNTSQTTLGASPSHSNRDTRTPSLGARPAPRRETDEQRFLMDIFDDHGLLNDQESSKGPKKRPLFGHPERKNKRRAEQPIGEMGEKESSHQPTEVQGQEGPSNRRFLARSPRTLSSPRSPKKRTHTSTRSRKGWPVAERVYGEEPQLVQSKRGSPMFGHTEDQDLEYGWFGGQRVDRGTASDDGEELYGEETRSSPYYEQMEDNERTILGPSSSVAPVEKKKVIIEKVPGLAELHESLKLIPDPAEYRPGAYNSLSDEQWLAAGQQLIERFVENSHKIQRIISSRAERMVGYTALISEYHSLLRSRRAKLKEERESIQEGVRGSIAGYCKLQDV</sequence>
<reference evidence="2 3" key="1">
    <citation type="submission" date="2015-08" db="EMBL/GenBank/DDBJ databases">
        <title>Next Generation Sequencing and Analysis of the Genome of Puccinia sorghi L Schw, the Causal Agent of Maize Common Rust.</title>
        <authorList>
            <person name="Rochi L."/>
            <person name="Burguener G."/>
            <person name="Darino M."/>
            <person name="Turjanski A."/>
            <person name="Kreff E."/>
            <person name="Dieguez M.J."/>
            <person name="Sacco F."/>
        </authorList>
    </citation>
    <scope>NUCLEOTIDE SEQUENCE [LARGE SCALE GENOMIC DNA]</scope>
    <source>
        <strain evidence="2 3">RO10H11247</strain>
    </source>
</reference>
<name>A0A0L6UWB8_9BASI</name>
<organism evidence="2 3">
    <name type="scientific">Puccinia sorghi</name>
    <dbReference type="NCBI Taxonomy" id="27349"/>
    <lineage>
        <taxon>Eukaryota</taxon>
        <taxon>Fungi</taxon>
        <taxon>Dikarya</taxon>
        <taxon>Basidiomycota</taxon>
        <taxon>Pucciniomycotina</taxon>
        <taxon>Pucciniomycetes</taxon>
        <taxon>Pucciniales</taxon>
        <taxon>Pucciniaceae</taxon>
        <taxon>Puccinia</taxon>
    </lineage>
</organism>